<feature type="region of interest" description="Disordered" evidence="19">
    <location>
        <begin position="1403"/>
        <end position="1427"/>
    </location>
</feature>
<evidence type="ECO:0000256" key="19">
    <source>
        <dbReference type="SAM" id="MobiDB-lite"/>
    </source>
</evidence>
<evidence type="ECO:0000256" key="10">
    <source>
        <dbReference type="ARBA" id="ARBA00023136"/>
    </source>
</evidence>
<evidence type="ECO:0000256" key="7">
    <source>
        <dbReference type="ARBA" id="ARBA00022777"/>
    </source>
</evidence>
<feature type="binding site" evidence="17 18">
    <location>
        <position position="938"/>
    </location>
    <ligand>
        <name>ATP</name>
        <dbReference type="ChEBI" id="CHEBI:30616"/>
    </ligand>
</feature>
<feature type="binding site" evidence="17">
    <location>
        <begin position="910"/>
        <end position="918"/>
    </location>
    <ligand>
        <name>ATP</name>
        <dbReference type="ChEBI" id="CHEBI:30616"/>
    </ligand>
</feature>
<evidence type="ECO:0000313" key="24">
    <source>
        <dbReference type="Proteomes" id="UP001152799"/>
    </source>
</evidence>
<dbReference type="InterPro" id="IPR000719">
    <property type="entry name" value="Prot_kinase_dom"/>
</dbReference>
<dbReference type="PANTHER" id="PTHR24416:SF566">
    <property type="entry name" value="EPIDERMAL GROWTH FACTOR RECEPTOR"/>
    <property type="match status" value="1"/>
</dbReference>
<dbReference type="GO" id="GO:0043235">
    <property type="term" value="C:receptor complex"/>
    <property type="evidence" value="ECO:0007669"/>
    <property type="project" value="TreeGrafter"/>
</dbReference>
<accession>A0A9P0GRH5</accession>
<dbReference type="GO" id="GO:0038127">
    <property type="term" value="P:ERBB signaling pathway"/>
    <property type="evidence" value="ECO:0007669"/>
    <property type="project" value="UniProtKB-ARBA"/>
</dbReference>
<dbReference type="InterPro" id="IPR001245">
    <property type="entry name" value="Ser-Thr/Tyr_kinase_cat_dom"/>
</dbReference>
<keyword evidence="5 20" id="KW-0812">Transmembrane</keyword>
<dbReference type="InterPro" id="IPR032778">
    <property type="entry name" value="GF_recep_IV"/>
</dbReference>
<dbReference type="SUPFAM" id="SSF56112">
    <property type="entry name" value="Protein kinase-like (PK-like)"/>
    <property type="match status" value="1"/>
</dbReference>
<dbReference type="InterPro" id="IPR036941">
    <property type="entry name" value="Rcpt_L-dom_sf"/>
</dbReference>
<evidence type="ECO:0000256" key="2">
    <source>
        <dbReference type="ARBA" id="ARBA00022473"/>
    </source>
</evidence>
<dbReference type="GO" id="GO:0008284">
    <property type="term" value="P:positive regulation of cell population proliferation"/>
    <property type="evidence" value="ECO:0007669"/>
    <property type="project" value="TreeGrafter"/>
</dbReference>
<dbReference type="Gene3D" id="3.30.200.20">
    <property type="entry name" value="Phosphorylase Kinase, domain 1"/>
    <property type="match status" value="1"/>
</dbReference>
<evidence type="ECO:0000256" key="11">
    <source>
        <dbReference type="ARBA" id="ARBA00023137"/>
    </source>
</evidence>
<dbReference type="SMART" id="SM00261">
    <property type="entry name" value="FU"/>
    <property type="match status" value="7"/>
</dbReference>
<feature type="active site" description="Proton acceptor" evidence="16">
    <location>
        <position position="1030"/>
    </location>
</feature>
<dbReference type="PROSITE" id="PS00107">
    <property type="entry name" value="PROTEIN_KINASE_ATP"/>
    <property type="match status" value="1"/>
</dbReference>
<dbReference type="CDD" id="cd00064">
    <property type="entry name" value="FU"/>
    <property type="match status" value="5"/>
</dbReference>
<feature type="chain" id="PRO_5040314379" description="Receptor protein-tyrosine kinase" evidence="21">
    <location>
        <begin position="27"/>
        <end position="1450"/>
    </location>
</feature>
<keyword evidence="9 20" id="KW-1133">Transmembrane helix</keyword>
<keyword evidence="3" id="KW-0597">Phosphoprotein</keyword>
<dbReference type="InterPro" id="IPR000494">
    <property type="entry name" value="Rcpt_L-dom"/>
</dbReference>
<feature type="transmembrane region" description="Helical" evidence="20">
    <location>
        <begin position="831"/>
        <end position="855"/>
    </location>
</feature>
<evidence type="ECO:0000256" key="18">
    <source>
        <dbReference type="PROSITE-ProRule" id="PRU10141"/>
    </source>
</evidence>
<dbReference type="FunFam" id="1.10.510.10:FF:000233">
    <property type="entry name" value="receptor tyrosine-protein kinase erbB-3"/>
    <property type="match status" value="1"/>
</dbReference>
<dbReference type="Gene3D" id="1.10.510.10">
    <property type="entry name" value="Transferase(Phosphotransferase) domain 1"/>
    <property type="match status" value="1"/>
</dbReference>
<dbReference type="Pfam" id="PF00757">
    <property type="entry name" value="Furin-like"/>
    <property type="match status" value="1"/>
</dbReference>
<evidence type="ECO:0000256" key="13">
    <source>
        <dbReference type="ARBA" id="ARBA00023180"/>
    </source>
</evidence>
<reference evidence="23" key="1">
    <citation type="submission" date="2022-01" db="EMBL/GenBank/DDBJ databases">
        <authorList>
            <person name="King R."/>
        </authorList>
    </citation>
    <scope>NUCLEOTIDE SEQUENCE</scope>
</reference>
<proteinExistence type="inferred from homology"/>
<dbReference type="GO" id="GO:0005524">
    <property type="term" value="F:ATP binding"/>
    <property type="evidence" value="ECO:0007669"/>
    <property type="project" value="UniProtKB-UniRule"/>
</dbReference>
<dbReference type="EMBL" id="OU892286">
    <property type="protein sequence ID" value="CAH1123417.1"/>
    <property type="molecule type" value="Genomic_DNA"/>
</dbReference>
<protein>
    <recommendedName>
        <fullName evidence="15">Receptor protein-tyrosine kinase</fullName>
        <ecNumber evidence="15">2.7.10.1</ecNumber>
    </recommendedName>
</protein>
<dbReference type="InterPro" id="IPR011009">
    <property type="entry name" value="Kinase-like_dom_sf"/>
</dbReference>
<feature type="signal peptide" evidence="21">
    <location>
        <begin position="1"/>
        <end position="26"/>
    </location>
</feature>
<evidence type="ECO:0000256" key="17">
    <source>
        <dbReference type="PIRSR" id="PIRSR000619-2"/>
    </source>
</evidence>
<keyword evidence="24" id="KW-1185">Reference proteome</keyword>
<dbReference type="Pfam" id="PF01030">
    <property type="entry name" value="Recep_L_domain"/>
    <property type="match status" value="2"/>
</dbReference>
<dbReference type="InterPro" id="IPR006212">
    <property type="entry name" value="Furin_repeat"/>
</dbReference>
<evidence type="ECO:0000256" key="8">
    <source>
        <dbReference type="ARBA" id="ARBA00022840"/>
    </source>
</evidence>
<evidence type="ECO:0000256" key="4">
    <source>
        <dbReference type="ARBA" id="ARBA00022679"/>
    </source>
</evidence>
<feature type="domain" description="Protein kinase" evidence="22">
    <location>
        <begin position="904"/>
        <end position="1162"/>
    </location>
</feature>
<evidence type="ECO:0000256" key="9">
    <source>
        <dbReference type="ARBA" id="ARBA00022989"/>
    </source>
</evidence>
<dbReference type="FunFam" id="2.10.220.10:FF:000024">
    <property type="entry name" value="Receptor protein-tyrosine kinase"/>
    <property type="match status" value="1"/>
</dbReference>
<keyword evidence="10 15" id="KW-0472">Membrane</keyword>
<dbReference type="InterPro" id="IPR017441">
    <property type="entry name" value="Protein_kinase_ATP_BS"/>
</dbReference>
<name>A0A9P0GRH5_9CUCU</name>
<dbReference type="OrthoDB" id="6219513at2759"/>
<dbReference type="PRINTS" id="PR00109">
    <property type="entry name" value="TYRKINASE"/>
</dbReference>
<keyword evidence="7 15" id="KW-0418">Kinase</keyword>
<dbReference type="Gene3D" id="3.80.20.20">
    <property type="entry name" value="Receptor L-domain"/>
    <property type="match status" value="2"/>
</dbReference>
<dbReference type="SMART" id="SM00219">
    <property type="entry name" value="TyrKc"/>
    <property type="match status" value="1"/>
</dbReference>
<dbReference type="PANTHER" id="PTHR24416">
    <property type="entry name" value="TYROSINE-PROTEIN KINASE RECEPTOR"/>
    <property type="match status" value="1"/>
</dbReference>
<evidence type="ECO:0000313" key="23">
    <source>
        <dbReference type="EMBL" id="CAH1123417.1"/>
    </source>
</evidence>
<dbReference type="FunFam" id="2.10.220.10:FF:000002">
    <property type="entry name" value="Receptor protein-tyrosine kinase"/>
    <property type="match status" value="1"/>
</dbReference>
<evidence type="ECO:0000256" key="6">
    <source>
        <dbReference type="ARBA" id="ARBA00022741"/>
    </source>
</evidence>
<evidence type="ECO:0000256" key="20">
    <source>
        <dbReference type="SAM" id="Phobius"/>
    </source>
</evidence>
<comment type="similarity">
    <text evidence="15">Belongs to the protein kinase superfamily. Tyr protein kinase family. EGF receptor subfamily.</text>
</comment>
<dbReference type="FunFam" id="3.30.200.20:FF:000422">
    <property type="entry name" value="Receptor protein-tyrosine kinase"/>
    <property type="match status" value="1"/>
</dbReference>
<keyword evidence="21" id="KW-0732">Signal</keyword>
<keyword evidence="2" id="KW-0217">Developmental protein</keyword>
<evidence type="ECO:0000256" key="15">
    <source>
        <dbReference type="PIRNR" id="PIRNR000619"/>
    </source>
</evidence>
<dbReference type="PIRSF" id="PIRSF000619">
    <property type="entry name" value="TyrPK_EGF-R"/>
    <property type="match status" value="1"/>
</dbReference>
<keyword evidence="11 15" id="KW-0829">Tyrosine-protein kinase</keyword>
<evidence type="ECO:0000256" key="14">
    <source>
        <dbReference type="ARBA" id="ARBA00051243"/>
    </source>
</evidence>
<dbReference type="Pfam" id="PF14843">
    <property type="entry name" value="GF_recep_IV"/>
    <property type="match status" value="2"/>
</dbReference>
<sequence length="1450" mass="162718">MSPRRSDNFVLCGLVVLVLLFRGCEGGKRRHHNWNGGNGSYMHQNVRTSAFVLSKEDDFAKGKICIGTNGRMSVPSNRDHHYRNLKDRFTNCTYVDGNLELTWLQDNNLDLSFLQYIREVTGYVLISHVDIKKLILPRLQIIRGRTLFKMNQHEDDYALVITLNKMYSVELPSLRDILNGSVGIINNYNLCHIKTIDWKEIISEPKARDVYVYNFTSNERECTPCHKDCTRGCWGDGYENCQKFSKTTCSPQCAEGRCFGPNPRECCHLFCAGGCTGPKQSDCIACKNFYDDGVCTNDCPPMQIYNPITYSWEANPNGKYAYGATCVKKCPEHLLKDTGACVRSCPPNKKAQDGECVLCDGPCPKTCKGYTTVNSGNIDSFRGCTVIEGYLNILENTFNGYQHVYPNFTFGDRYAVMDPDRLEVFSTLKELTGYLNIQAYHTKFKNLSYFRNLEIIHGRELHEYSSSLYIVKTSLESLQLKKLKKINMGTVAILENKHLCFAEAINWDKIRKSHEHSLMLSNNSDHKTCVAKGLVCNDQCSKDGCWGPEADQCLSCVHYRLGTRCLQNCSIEPGIYRADNYECKPCHQQCGASCHGPGPDNCTTCKNYQDGPFCVANCPTNKYEENGICKPCHSTCVDGCTGPKNTVGQGGCTSCELAIMNENTTVDICLHQNDSCPDGYYFEWVGPQVQEESSLKSLTGKAICRKCHPRCKKCTGYGFHELICQECTNFKKGEQCEDECTLDHYPDIATHVCIACDPECRGCQGPGPANCVICQNFKLFDDGYMDPNNTFTCIQTCPPEFPHRIFPENSESYCSDKPESFALLSAKSPTYVAIIAVGIVAGILAIVTIVGGFVYCQRKEKIKESAIKMTMAMALNTIEDNEPLSQSNAQPNVAHLRIIKETEIRKGSTLGFGAFGVVYKGVWAVDGENSAKIPVAIKVLRNDTTTNNSKEFLSEAYIMASVDHPNLLKLLAVCMTSQMMLITQLMPLGCLLDFVRKNHDKIGSKTMLNWCTQIARGMAYLEEKRLVHRDLAARNVLVQKPSCVKITDFGLAKLLDINEEEYKAAGGKMPIKWLALECIQHRIFTHKSDVWAFGVTVWELLTFGGRPYDNVPARDVPELLEKGERLPQPSIATIDVYMIMIKCWMLDAESRPCFKELEDDFSKMSLDPGRYLMIPGDRYMRLQGGLSTPLSDRDMVRSLASENMDASEMDDYMHQPKSRVPFHGTGMTSLSGAMSVSPTPDKYWHSQQVNSDGSSMYPNSQNNFNHKLVRYNQGMHRHFNPSLQGTQSDISSIKYCGDSLKFRETDIGSDEYDSSGKSQHAQVGTLKLELPIDEDDYLMPSPQQHITQGPSAYLDLKNTTDHVVNPYSELFQNNIDNPEYLMNSAPDQTVGLPDVSDFAVPQSPGVVEGAKGPYLPRSSEEESDHECYNDFDRLRRELQPLQKTKDGAIV</sequence>
<keyword evidence="8 15" id="KW-0067">ATP-binding</keyword>
<gene>
    <name evidence="23" type="ORF">CEUTPL_LOCUS2423</name>
</gene>
<dbReference type="GO" id="GO:0043066">
    <property type="term" value="P:negative regulation of apoptotic process"/>
    <property type="evidence" value="ECO:0007669"/>
    <property type="project" value="TreeGrafter"/>
</dbReference>
<dbReference type="Pfam" id="PF07714">
    <property type="entry name" value="PK_Tyr_Ser-Thr"/>
    <property type="match status" value="1"/>
</dbReference>
<dbReference type="GO" id="GO:0009925">
    <property type="term" value="C:basal plasma membrane"/>
    <property type="evidence" value="ECO:0007669"/>
    <property type="project" value="TreeGrafter"/>
</dbReference>
<dbReference type="SUPFAM" id="SSF57184">
    <property type="entry name" value="Growth factor receptor domain"/>
    <property type="match status" value="3"/>
</dbReference>
<organism evidence="23 24">
    <name type="scientific">Ceutorhynchus assimilis</name>
    <name type="common">cabbage seed weevil</name>
    <dbReference type="NCBI Taxonomy" id="467358"/>
    <lineage>
        <taxon>Eukaryota</taxon>
        <taxon>Metazoa</taxon>
        <taxon>Ecdysozoa</taxon>
        <taxon>Arthropoda</taxon>
        <taxon>Hexapoda</taxon>
        <taxon>Insecta</taxon>
        <taxon>Pterygota</taxon>
        <taxon>Neoptera</taxon>
        <taxon>Endopterygota</taxon>
        <taxon>Coleoptera</taxon>
        <taxon>Polyphaga</taxon>
        <taxon>Cucujiformia</taxon>
        <taxon>Curculionidae</taxon>
        <taxon>Ceutorhynchinae</taxon>
        <taxon>Ceutorhynchus</taxon>
    </lineage>
</organism>
<evidence type="ECO:0000256" key="21">
    <source>
        <dbReference type="SAM" id="SignalP"/>
    </source>
</evidence>
<dbReference type="InterPro" id="IPR016245">
    <property type="entry name" value="Tyr_kinase_EGF/ERB/XmrK_rcpt"/>
</dbReference>
<comment type="catalytic activity">
    <reaction evidence="14">
        <text>L-tyrosyl-[protein] + ATP = O-phospho-L-tyrosyl-[protein] + ADP + H(+)</text>
        <dbReference type="Rhea" id="RHEA:10596"/>
        <dbReference type="Rhea" id="RHEA-COMP:10136"/>
        <dbReference type="Rhea" id="RHEA-COMP:20101"/>
        <dbReference type="ChEBI" id="CHEBI:15378"/>
        <dbReference type="ChEBI" id="CHEBI:30616"/>
        <dbReference type="ChEBI" id="CHEBI:46858"/>
        <dbReference type="ChEBI" id="CHEBI:61978"/>
        <dbReference type="ChEBI" id="CHEBI:456216"/>
        <dbReference type="EC" id="2.7.10.1"/>
    </reaction>
</comment>
<dbReference type="GO" id="GO:0009966">
    <property type="term" value="P:regulation of signal transduction"/>
    <property type="evidence" value="ECO:0007669"/>
    <property type="project" value="UniProtKB-ARBA"/>
</dbReference>
<dbReference type="Gene3D" id="2.10.220.10">
    <property type="entry name" value="Hormone Receptor, Insulin-like Growth Factor Receptor 1, Chain A, domain 2"/>
    <property type="match status" value="3"/>
</dbReference>
<dbReference type="GO" id="GO:0004714">
    <property type="term" value="F:transmembrane receptor protein tyrosine kinase activity"/>
    <property type="evidence" value="ECO:0007669"/>
    <property type="project" value="UniProtKB-EC"/>
</dbReference>
<comment type="subcellular location">
    <subcellularLocation>
        <location evidence="1">Membrane</location>
        <topology evidence="1">Single-pass type I membrane protein</topology>
    </subcellularLocation>
</comment>
<dbReference type="GO" id="GO:0022008">
    <property type="term" value="P:neurogenesis"/>
    <property type="evidence" value="ECO:0007669"/>
    <property type="project" value="TreeGrafter"/>
</dbReference>
<dbReference type="PROSITE" id="PS00109">
    <property type="entry name" value="PROTEIN_KINASE_TYR"/>
    <property type="match status" value="1"/>
</dbReference>
<feature type="transmembrane region" description="Helical" evidence="20">
    <location>
        <begin position="967"/>
        <end position="986"/>
    </location>
</feature>
<evidence type="ECO:0000256" key="12">
    <source>
        <dbReference type="ARBA" id="ARBA00023170"/>
    </source>
</evidence>
<evidence type="ECO:0000256" key="16">
    <source>
        <dbReference type="PIRSR" id="PIRSR000619-1"/>
    </source>
</evidence>
<dbReference type="InterPro" id="IPR008266">
    <property type="entry name" value="Tyr_kinase_AS"/>
</dbReference>
<dbReference type="InterPro" id="IPR020635">
    <property type="entry name" value="Tyr_kinase_cat_dom"/>
</dbReference>
<evidence type="ECO:0000256" key="3">
    <source>
        <dbReference type="ARBA" id="ARBA00022553"/>
    </source>
</evidence>
<dbReference type="InterPro" id="IPR009030">
    <property type="entry name" value="Growth_fac_rcpt_cys_sf"/>
</dbReference>
<dbReference type="FunFam" id="2.10.220.10:FF:000001">
    <property type="entry name" value="Receptor protein-tyrosine kinase"/>
    <property type="match status" value="1"/>
</dbReference>
<dbReference type="EC" id="2.7.10.1" evidence="15"/>
<dbReference type="SUPFAM" id="SSF52058">
    <property type="entry name" value="L domain-like"/>
    <property type="match status" value="2"/>
</dbReference>
<dbReference type="InterPro" id="IPR050122">
    <property type="entry name" value="RTK"/>
</dbReference>
<dbReference type="Proteomes" id="UP001152799">
    <property type="component" value="Chromosome 10"/>
</dbReference>
<dbReference type="PROSITE" id="PS50011">
    <property type="entry name" value="PROTEIN_KINASE_DOM"/>
    <property type="match status" value="1"/>
</dbReference>
<keyword evidence="6 15" id="KW-0547">Nucleotide-binding</keyword>
<evidence type="ECO:0000256" key="1">
    <source>
        <dbReference type="ARBA" id="ARBA00004479"/>
    </source>
</evidence>
<keyword evidence="4 15" id="KW-0808">Transferase</keyword>
<keyword evidence="12 15" id="KW-0675">Receptor</keyword>
<dbReference type="FunFam" id="3.80.20.20:FF:000009">
    <property type="entry name" value="Receptor protein-tyrosine kinase"/>
    <property type="match status" value="1"/>
</dbReference>
<keyword evidence="13" id="KW-0325">Glycoprotein</keyword>
<evidence type="ECO:0000256" key="5">
    <source>
        <dbReference type="ARBA" id="ARBA00022692"/>
    </source>
</evidence>
<evidence type="ECO:0000259" key="22">
    <source>
        <dbReference type="PROSITE" id="PS50011"/>
    </source>
</evidence>
<dbReference type="InterPro" id="IPR006211">
    <property type="entry name" value="Furin-like_Cys-rich_dom"/>
</dbReference>
<dbReference type="CDD" id="cd05057">
    <property type="entry name" value="PTKc_EGFR_like"/>
    <property type="match status" value="1"/>
</dbReference>